<dbReference type="GO" id="GO:0051539">
    <property type="term" value="F:4 iron, 4 sulfur cluster binding"/>
    <property type="evidence" value="ECO:0007669"/>
    <property type="project" value="UniProtKB-KW"/>
</dbReference>
<dbReference type="GO" id="GO:0046872">
    <property type="term" value="F:metal ion binding"/>
    <property type="evidence" value="ECO:0007669"/>
    <property type="project" value="UniProtKB-KW"/>
</dbReference>
<dbReference type="STRING" id="74969.FAD_0623"/>
<dbReference type="InterPro" id="IPR017900">
    <property type="entry name" value="4Fe4S_Fe_S_CS"/>
</dbReference>
<keyword evidence="1" id="KW-0004">4Fe-4S</keyword>
<evidence type="ECO:0000313" key="8">
    <source>
        <dbReference type="Proteomes" id="UP000192050"/>
    </source>
</evidence>
<dbReference type="SUPFAM" id="SSF46548">
    <property type="entry name" value="alpha-helical ferredoxin"/>
    <property type="match status" value="1"/>
</dbReference>
<dbReference type="PANTHER" id="PTHR10849:SF35">
    <property type="entry name" value="FORMATE HYDROGENLYASE SUBUNIT 6-RELATED"/>
    <property type="match status" value="1"/>
</dbReference>
<proteinExistence type="predicted"/>
<dbReference type="EMBL" id="CP015363">
    <property type="protein sequence ID" value="ARD84534.1"/>
    <property type="molecule type" value="Genomic_DNA"/>
</dbReference>
<evidence type="ECO:0000256" key="2">
    <source>
        <dbReference type="ARBA" id="ARBA00022723"/>
    </source>
</evidence>
<evidence type="ECO:0000256" key="5">
    <source>
        <dbReference type="ARBA" id="ARBA00023014"/>
    </source>
</evidence>
<dbReference type="Proteomes" id="UP000192050">
    <property type="component" value="Chromosome"/>
</dbReference>
<keyword evidence="2" id="KW-0479">Metal-binding</keyword>
<evidence type="ECO:0000256" key="4">
    <source>
        <dbReference type="ARBA" id="ARBA00023004"/>
    </source>
</evidence>
<dbReference type="KEGG" id="fai:FAD_0623"/>
<dbReference type="GO" id="GO:0016020">
    <property type="term" value="C:membrane"/>
    <property type="evidence" value="ECO:0007669"/>
    <property type="project" value="InterPro"/>
</dbReference>
<reference evidence="7 8" key="1">
    <citation type="submission" date="2011-10" db="EMBL/GenBank/DDBJ databases">
        <title>Metabolic and evolutionary patterns in the extreme acidophile Ferroplasma acidiphilum.</title>
        <authorList>
            <person name="Golyshina O.V."/>
            <person name="Kozyavkin S.A."/>
            <person name="Tatusov R.L."/>
            <person name="Slesarev A.I."/>
            <person name="Golyshin P.N."/>
        </authorList>
    </citation>
    <scope>NUCLEOTIDE SEQUENCE [LARGE SCALE GENOMIC DNA]</scope>
    <source>
        <strain evidence="8">Y</strain>
    </source>
</reference>
<evidence type="ECO:0000259" key="6">
    <source>
        <dbReference type="PROSITE" id="PS51379"/>
    </source>
</evidence>
<feature type="domain" description="4Fe-4S ferredoxin-type" evidence="6">
    <location>
        <begin position="53"/>
        <end position="82"/>
    </location>
</feature>
<dbReference type="NCBIfam" id="NF004545">
    <property type="entry name" value="PRK05888.3-1"/>
    <property type="match status" value="1"/>
</dbReference>
<dbReference type="NCBIfam" id="TIGR01971">
    <property type="entry name" value="NuoI"/>
    <property type="match status" value="1"/>
</dbReference>
<dbReference type="GO" id="GO:0009060">
    <property type="term" value="P:aerobic respiration"/>
    <property type="evidence" value="ECO:0007669"/>
    <property type="project" value="TreeGrafter"/>
</dbReference>
<keyword evidence="4" id="KW-0408">Iron</keyword>
<feature type="domain" description="4Fe-4S ferredoxin-type" evidence="6">
    <location>
        <begin position="110"/>
        <end position="139"/>
    </location>
</feature>
<dbReference type="Pfam" id="PF12838">
    <property type="entry name" value="Fer4_7"/>
    <property type="match status" value="1"/>
</dbReference>
<dbReference type="PANTHER" id="PTHR10849">
    <property type="entry name" value="NADH DEHYDROGENASE UBIQUINONE IRON-SULFUR PROTEIN 8, MITOCHONDRIAL"/>
    <property type="match status" value="1"/>
</dbReference>
<keyword evidence="8" id="KW-1185">Reference proteome</keyword>
<dbReference type="Gene3D" id="3.30.70.3270">
    <property type="match status" value="1"/>
</dbReference>
<dbReference type="InterPro" id="IPR010226">
    <property type="entry name" value="NADH_quinone_OxRdtase_chainI"/>
</dbReference>
<keyword evidence="3" id="KW-0677">Repeat</keyword>
<keyword evidence="5" id="KW-0411">Iron-sulfur</keyword>
<evidence type="ECO:0000256" key="1">
    <source>
        <dbReference type="ARBA" id="ARBA00022485"/>
    </source>
</evidence>
<sequence length="165" mass="18999">MVATVKEIKMPKKPIPVVGSLKSMLSMGKYVFTKPVTTQYPEDKGKIPERFRFRIFLVPEACVGCTLCSKICPNHSIKMEHWDLDRTGLEDNVVQTARGDRKNLQNKRNIYPDVNFGTCTVCRQCEEICPTDAIYLTHQFEDARTRNSFTYSPEELTMQEEDVIK</sequence>
<accession>A0A1V0N357</accession>
<dbReference type="GO" id="GO:0003954">
    <property type="term" value="F:NADH dehydrogenase activity"/>
    <property type="evidence" value="ECO:0007669"/>
    <property type="project" value="TreeGrafter"/>
</dbReference>
<dbReference type="PROSITE" id="PS00198">
    <property type="entry name" value="4FE4S_FER_1"/>
    <property type="match status" value="1"/>
</dbReference>
<dbReference type="AlphaFoldDB" id="A0A1V0N357"/>
<name>A0A1V0N357_9ARCH</name>
<dbReference type="PROSITE" id="PS51379">
    <property type="entry name" value="4FE4S_FER_2"/>
    <property type="match status" value="2"/>
</dbReference>
<gene>
    <name evidence="7" type="ORF">FAD_0623</name>
</gene>
<organism evidence="7 8">
    <name type="scientific">Ferroplasma acidiphilum</name>
    <dbReference type="NCBI Taxonomy" id="74969"/>
    <lineage>
        <taxon>Archaea</taxon>
        <taxon>Methanobacteriati</taxon>
        <taxon>Thermoplasmatota</taxon>
        <taxon>Thermoplasmata</taxon>
        <taxon>Thermoplasmatales</taxon>
        <taxon>Ferroplasmaceae</taxon>
        <taxon>Ferroplasma</taxon>
    </lineage>
</organism>
<evidence type="ECO:0000313" key="7">
    <source>
        <dbReference type="EMBL" id="ARD84534.1"/>
    </source>
</evidence>
<dbReference type="GeneID" id="84217224"/>
<dbReference type="InterPro" id="IPR017896">
    <property type="entry name" value="4Fe4S_Fe-S-bd"/>
</dbReference>
<evidence type="ECO:0000256" key="3">
    <source>
        <dbReference type="ARBA" id="ARBA00022737"/>
    </source>
</evidence>
<dbReference type="OrthoDB" id="23478at2157"/>
<dbReference type="RefSeq" id="WP_081143144.1">
    <property type="nucleotide sequence ID" value="NZ_CP015363.1"/>
</dbReference>
<protein>
    <submittedName>
        <fullName evidence="7">NADH dehydrogenase subunit I</fullName>
    </submittedName>
</protein>